<dbReference type="RefSeq" id="WP_090605181.1">
    <property type="nucleotide sequence ID" value="NZ_CP092423.2"/>
</dbReference>
<evidence type="ECO:0000313" key="5">
    <source>
        <dbReference type="Proteomes" id="UP001055171"/>
    </source>
</evidence>
<dbReference type="InterPro" id="IPR029052">
    <property type="entry name" value="Metallo-depent_PP-like"/>
</dbReference>
<sequence>MRILAASDLHYRLAHYDWLVAQAPSADIVAIVGDLADAVSAVPLEVQIVVLERYLDRLADVAAVLVVSGNHDLDGPGEHGEQVASWLRRSRAGRFFSDGQSVDIDRYRFTMCPWWDGEITKKAVAQQLATAAVERPECWVWLHHAPPAGTVLCNDGRRVFADADLAAWIAQYEPDMVLSGHIHQAPWVKGGSWHDRLGQTLVFNAGKQAGMVPPHIMIDTEAGTADWFGVFGGESICLK</sequence>
<name>A0A0E4CPX5_MYCLN</name>
<accession>A0A0E4CPX5</accession>
<dbReference type="Proteomes" id="UP001055171">
    <property type="component" value="Chromosome"/>
</dbReference>
<dbReference type="Gene3D" id="3.60.21.10">
    <property type="match status" value="1"/>
</dbReference>
<organism evidence="2 4">
    <name type="scientific">Mycobacterium lentiflavum</name>
    <dbReference type="NCBI Taxonomy" id="141349"/>
    <lineage>
        <taxon>Bacteria</taxon>
        <taxon>Bacillati</taxon>
        <taxon>Actinomycetota</taxon>
        <taxon>Actinomycetes</taxon>
        <taxon>Mycobacteriales</taxon>
        <taxon>Mycobacteriaceae</taxon>
        <taxon>Mycobacterium</taxon>
        <taxon>Mycobacterium simiae complex</taxon>
    </lineage>
</organism>
<dbReference type="InterPro" id="IPR004843">
    <property type="entry name" value="Calcineurin-like_PHP"/>
</dbReference>
<dbReference type="OrthoDB" id="5241795at2"/>
<gene>
    <name evidence="2" type="ORF">BN1232_04427</name>
    <name evidence="3" type="ORF">MJO58_20285</name>
</gene>
<evidence type="ECO:0000313" key="2">
    <source>
        <dbReference type="EMBL" id="CQD19038.1"/>
    </source>
</evidence>
<dbReference type="InterPro" id="IPR051693">
    <property type="entry name" value="UPF0046_metallophosphoest"/>
</dbReference>
<proteinExistence type="predicted"/>
<feature type="domain" description="Calcineurin-like phosphoesterase" evidence="1">
    <location>
        <begin position="1"/>
        <end position="184"/>
    </location>
</feature>
<dbReference type="Pfam" id="PF00149">
    <property type="entry name" value="Metallophos"/>
    <property type="match status" value="1"/>
</dbReference>
<dbReference type="AlphaFoldDB" id="A0A0E4CPX5"/>
<dbReference type="GO" id="GO:0016787">
    <property type="term" value="F:hydrolase activity"/>
    <property type="evidence" value="ECO:0007669"/>
    <property type="project" value="InterPro"/>
</dbReference>
<dbReference type="EMBL" id="CTEE01000001">
    <property type="protein sequence ID" value="CQD19038.1"/>
    <property type="molecule type" value="Genomic_DNA"/>
</dbReference>
<keyword evidence="5" id="KW-1185">Reference proteome</keyword>
<dbReference type="PANTHER" id="PTHR12905">
    <property type="entry name" value="METALLOPHOSPHOESTERASE"/>
    <property type="match status" value="1"/>
</dbReference>
<dbReference type="Proteomes" id="UP000199251">
    <property type="component" value="Unassembled WGS sequence"/>
</dbReference>
<dbReference type="PANTHER" id="PTHR12905:SF0">
    <property type="entry name" value="CALCINEURIN-LIKE PHOSPHOESTERASE DOMAIN-CONTAINING PROTEIN"/>
    <property type="match status" value="1"/>
</dbReference>
<reference evidence="2 4" key="1">
    <citation type="submission" date="2015-03" db="EMBL/GenBank/DDBJ databases">
        <authorList>
            <person name="Urmite Genomes"/>
        </authorList>
    </citation>
    <scope>NUCLEOTIDE SEQUENCE [LARGE SCALE GENOMIC DNA]</scope>
    <source>
        <strain evidence="2 4">CSUR P1491</strain>
    </source>
</reference>
<dbReference type="SUPFAM" id="SSF56300">
    <property type="entry name" value="Metallo-dependent phosphatases"/>
    <property type="match status" value="1"/>
</dbReference>
<dbReference type="EMBL" id="CP092423">
    <property type="protein sequence ID" value="ULP41208.1"/>
    <property type="molecule type" value="Genomic_DNA"/>
</dbReference>
<evidence type="ECO:0000259" key="1">
    <source>
        <dbReference type="Pfam" id="PF00149"/>
    </source>
</evidence>
<evidence type="ECO:0000313" key="3">
    <source>
        <dbReference type="EMBL" id="ULP41208.1"/>
    </source>
</evidence>
<reference evidence="3" key="2">
    <citation type="submission" date="2022-08" db="EMBL/GenBank/DDBJ databases">
        <title>Complete genome sequence of 14 non-tuberculosis mycobacteria type-strains.</title>
        <authorList>
            <person name="Igarashi Y."/>
            <person name="Osugi A."/>
            <person name="Mitarai S."/>
        </authorList>
    </citation>
    <scope>NUCLEOTIDE SEQUENCE</scope>
    <source>
        <strain evidence="3">ATCC 51985</strain>
    </source>
</reference>
<protein>
    <submittedName>
        <fullName evidence="2">Calcineurin-like phosphoesterase superfamily domain protein</fullName>
    </submittedName>
    <submittedName>
        <fullName evidence="3">Metallophosphoesterase</fullName>
    </submittedName>
</protein>
<evidence type="ECO:0000313" key="4">
    <source>
        <dbReference type="Proteomes" id="UP000199251"/>
    </source>
</evidence>
<dbReference type="STRING" id="141349.BN1232_04427"/>